<dbReference type="SUPFAM" id="SSF52087">
    <property type="entry name" value="CRAL/TRIO domain"/>
    <property type="match status" value="1"/>
</dbReference>
<organism evidence="2 3">
    <name type="scientific">Meloidogyne javanica</name>
    <name type="common">Root-knot nematode worm</name>
    <dbReference type="NCBI Taxonomy" id="6303"/>
    <lineage>
        <taxon>Eukaryota</taxon>
        <taxon>Metazoa</taxon>
        <taxon>Ecdysozoa</taxon>
        <taxon>Nematoda</taxon>
        <taxon>Chromadorea</taxon>
        <taxon>Rhabditida</taxon>
        <taxon>Tylenchina</taxon>
        <taxon>Tylenchomorpha</taxon>
        <taxon>Tylenchoidea</taxon>
        <taxon>Meloidogynidae</taxon>
        <taxon>Meloidogyninae</taxon>
        <taxon>Meloidogyne</taxon>
        <taxon>Meloidogyne incognita group</taxon>
    </lineage>
</organism>
<feature type="domain" description="CRAL-TRIO" evidence="1">
    <location>
        <begin position="154"/>
        <end position="215"/>
    </location>
</feature>
<dbReference type="WBParaSite" id="scaffold34617_cov243.g21472">
    <property type="protein sequence ID" value="scaffold34617_cov243.g21472"/>
    <property type="gene ID" value="scaffold34617_cov243.g21472"/>
</dbReference>
<dbReference type="InterPro" id="IPR036865">
    <property type="entry name" value="CRAL-TRIO_dom_sf"/>
</dbReference>
<evidence type="ECO:0000259" key="1">
    <source>
        <dbReference type="Pfam" id="PF00650"/>
    </source>
</evidence>
<keyword evidence="2" id="KW-1185">Reference proteome</keyword>
<name>A0A915MC61_MELJA</name>
<dbReference type="PANTHER" id="PTHR47159:SF6">
    <property type="entry name" value="CRAL-TRIO DOMAIN-CONTAINING PROTEIN"/>
    <property type="match status" value="1"/>
</dbReference>
<evidence type="ECO:0000313" key="3">
    <source>
        <dbReference type="WBParaSite" id="scaffold34617_cov243.g21472"/>
    </source>
</evidence>
<dbReference type="InterPro" id="IPR053302">
    <property type="entry name" value="CRAL-TRIO_domain"/>
</dbReference>
<proteinExistence type="predicted"/>
<protein>
    <submittedName>
        <fullName evidence="3">CRAL-TRIO domain-containing protein</fullName>
    </submittedName>
</protein>
<dbReference type="PANTHER" id="PTHR47159">
    <property type="entry name" value="PROTEIN CBG07705-RELATED"/>
    <property type="match status" value="1"/>
</dbReference>
<evidence type="ECO:0000313" key="2">
    <source>
        <dbReference type="Proteomes" id="UP000887561"/>
    </source>
</evidence>
<sequence length="224" mass="26258">MPLFFNCLGGGRGEPLSKESINLIQQVRQKLTYQINPKFNTDFNIYRFVANAERNFKTKMEIVDNAAKALSMHLRDELPDIPFEKNPIFIERLMPMSPILENATDSFNRLLWFVEYKSLNVEAIANGIRSSESIKFQFWQFEHMLKLVNKQEELTGRLSSIRHVNIAKWIYIPYRLIKSMMPVGFVDRFRLHDANFLENLCMEINLDYIPHSLGGQNQARKLLL</sequence>
<dbReference type="AlphaFoldDB" id="A0A915MC61"/>
<dbReference type="InterPro" id="IPR001251">
    <property type="entry name" value="CRAL-TRIO_dom"/>
</dbReference>
<reference evidence="3" key="1">
    <citation type="submission" date="2022-11" db="UniProtKB">
        <authorList>
            <consortium name="WormBaseParasite"/>
        </authorList>
    </citation>
    <scope>IDENTIFICATION</scope>
</reference>
<accession>A0A915MC61</accession>
<dbReference type="Pfam" id="PF00650">
    <property type="entry name" value="CRAL_TRIO"/>
    <property type="match status" value="1"/>
</dbReference>
<dbReference type="Gene3D" id="3.40.525.10">
    <property type="entry name" value="CRAL-TRIO lipid binding domain"/>
    <property type="match status" value="2"/>
</dbReference>
<dbReference type="Proteomes" id="UP000887561">
    <property type="component" value="Unplaced"/>
</dbReference>